<dbReference type="Proteomes" id="UP001147746">
    <property type="component" value="Unassembled WGS sequence"/>
</dbReference>
<reference evidence="4" key="2">
    <citation type="journal article" date="2023" name="IMA Fungus">
        <title>Comparative genomic study of the Penicillium genus elucidates a diverse pangenome and 15 lateral gene transfer events.</title>
        <authorList>
            <person name="Petersen C."/>
            <person name="Sorensen T."/>
            <person name="Nielsen M.R."/>
            <person name="Sondergaard T.E."/>
            <person name="Sorensen J.L."/>
            <person name="Fitzpatrick D.A."/>
            <person name="Frisvad J.C."/>
            <person name="Nielsen K.L."/>
        </authorList>
    </citation>
    <scope>NUCLEOTIDE SEQUENCE</scope>
    <source>
        <strain evidence="4">IBT 21472</strain>
    </source>
</reference>
<feature type="coiled-coil region" evidence="1">
    <location>
        <begin position="159"/>
        <end position="206"/>
    </location>
</feature>
<dbReference type="EMBL" id="JAPZBO010000007">
    <property type="protein sequence ID" value="KAJ5311417.1"/>
    <property type="molecule type" value="Genomic_DNA"/>
</dbReference>
<accession>A0A9W9LAP9</accession>
<dbReference type="Gene3D" id="3.50.4.10">
    <property type="entry name" value="Hepatocyte Growth Factor"/>
    <property type="match status" value="1"/>
</dbReference>
<evidence type="ECO:0000256" key="2">
    <source>
        <dbReference type="SAM" id="SignalP"/>
    </source>
</evidence>
<keyword evidence="5" id="KW-1185">Reference proteome</keyword>
<proteinExistence type="predicted"/>
<dbReference type="Pfam" id="PF14295">
    <property type="entry name" value="PAN_4"/>
    <property type="match status" value="2"/>
</dbReference>
<sequence>MKLHYLIQGLCFLTAVEAQTAKDDYDALCDSRDEDILTGGNGENFAYVCGMTAKGGRNNIIDTLENVGSSSACADSCAAVDECNGSTWNYLLKSCLLHRDAEDIKNRRGGLLLRRADRRPSADCTVIQNELKECEDAEIILQDDLNTCKTAHTTSEKVNTDLEDKLEACEFERDLLESEAATTQDCESAKGQIEDLNQQVEQCKSDALSTALDLHECQNIAASGALELQQCKNAAATNSLELQQCKNSAASSSLELQQCQTTASSGALELQQCKSSAASTSLELQQCKAAASSSGLPAFKDCTTGGDGQILKIGSRNFKQKCNVSMAKSQMPLRRVVKPGLNRLECALICALDAGCQNVYFVRSTSTVGECQLQQQNIESRLGRGEDIDYIPV</sequence>
<reference evidence="4" key="1">
    <citation type="submission" date="2022-12" db="EMBL/GenBank/DDBJ databases">
        <authorList>
            <person name="Petersen C."/>
        </authorList>
    </citation>
    <scope>NUCLEOTIDE SEQUENCE</scope>
    <source>
        <strain evidence="4">IBT 21472</strain>
    </source>
</reference>
<gene>
    <name evidence="4" type="ORF">N7476_007277</name>
</gene>
<comment type="caution">
    <text evidence="4">The sequence shown here is derived from an EMBL/GenBank/DDBJ whole genome shotgun (WGS) entry which is preliminary data.</text>
</comment>
<dbReference type="OrthoDB" id="4330789at2759"/>
<feature type="chain" id="PRO_5041156325" description="Apple domain-containing protein" evidence="2">
    <location>
        <begin position="19"/>
        <end position="393"/>
    </location>
</feature>
<dbReference type="AlphaFoldDB" id="A0A9W9LAP9"/>
<feature type="domain" description="Apple" evidence="3">
    <location>
        <begin position="342"/>
        <end position="373"/>
    </location>
</feature>
<evidence type="ECO:0000313" key="4">
    <source>
        <dbReference type="EMBL" id="KAJ5311417.1"/>
    </source>
</evidence>
<keyword evidence="2" id="KW-0732">Signal</keyword>
<evidence type="ECO:0000259" key="3">
    <source>
        <dbReference type="Pfam" id="PF14295"/>
    </source>
</evidence>
<evidence type="ECO:0000256" key="1">
    <source>
        <dbReference type="SAM" id="Coils"/>
    </source>
</evidence>
<feature type="domain" description="Apple" evidence="3">
    <location>
        <begin position="66"/>
        <end position="90"/>
    </location>
</feature>
<organism evidence="4 5">
    <name type="scientific">Penicillium atrosanguineum</name>
    <dbReference type="NCBI Taxonomy" id="1132637"/>
    <lineage>
        <taxon>Eukaryota</taxon>
        <taxon>Fungi</taxon>
        <taxon>Dikarya</taxon>
        <taxon>Ascomycota</taxon>
        <taxon>Pezizomycotina</taxon>
        <taxon>Eurotiomycetes</taxon>
        <taxon>Eurotiomycetidae</taxon>
        <taxon>Eurotiales</taxon>
        <taxon>Aspergillaceae</taxon>
        <taxon>Penicillium</taxon>
    </lineage>
</organism>
<protein>
    <recommendedName>
        <fullName evidence="3">Apple domain-containing protein</fullName>
    </recommendedName>
</protein>
<feature type="signal peptide" evidence="2">
    <location>
        <begin position="1"/>
        <end position="18"/>
    </location>
</feature>
<keyword evidence="1" id="KW-0175">Coiled coil</keyword>
<dbReference type="InterPro" id="IPR003609">
    <property type="entry name" value="Pan_app"/>
</dbReference>
<evidence type="ECO:0000313" key="5">
    <source>
        <dbReference type="Proteomes" id="UP001147746"/>
    </source>
</evidence>
<name>A0A9W9LAP9_9EURO</name>